<keyword evidence="4" id="KW-0804">Transcription</keyword>
<dbReference type="OrthoDB" id="3176554at2"/>
<dbReference type="RefSeq" id="WP_141925993.1">
    <property type="nucleotide sequence ID" value="NZ_VFQC01000003.1"/>
</dbReference>
<dbReference type="InterPro" id="IPR000847">
    <property type="entry name" value="LysR_HTH_N"/>
</dbReference>
<evidence type="ECO:0000259" key="5">
    <source>
        <dbReference type="PROSITE" id="PS50931"/>
    </source>
</evidence>
<dbReference type="AlphaFoldDB" id="A0A543N6U9"/>
<evidence type="ECO:0000256" key="2">
    <source>
        <dbReference type="ARBA" id="ARBA00023015"/>
    </source>
</evidence>
<comment type="similarity">
    <text evidence="1">Belongs to the LysR transcriptional regulatory family.</text>
</comment>
<dbReference type="SUPFAM" id="SSF53850">
    <property type="entry name" value="Periplasmic binding protein-like II"/>
    <property type="match status" value="1"/>
</dbReference>
<keyword evidence="2" id="KW-0805">Transcription regulation</keyword>
<evidence type="ECO:0000256" key="1">
    <source>
        <dbReference type="ARBA" id="ARBA00009437"/>
    </source>
</evidence>
<dbReference type="Gene3D" id="3.40.190.10">
    <property type="entry name" value="Periplasmic binding protein-like II"/>
    <property type="match status" value="2"/>
</dbReference>
<dbReference type="SUPFAM" id="SSF46785">
    <property type="entry name" value="Winged helix' DNA-binding domain"/>
    <property type="match status" value="1"/>
</dbReference>
<dbReference type="Pfam" id="PF03466">
    <property type="entry name" value="LysR_substrate"/>
    <property type="match status" value="1"/>
</dbReference>
<feature type="domain" description="HTH lysR-type" evidence="5">
    <location>
        <begin position="3"/>
        <end position="60"/>
    </location>
</feature>
<accession>A0A543N6U9</accession>
<dbReference type="PANTHER" id="PTHR30346">
    <property type="entry name" value="TRANSCRIPTIONAL DUAL REGULATOR HCAR-RELATED"/>
    <property type="match status" value="1"/>
</dbReference>
<dbReference type="InterPro" id="IPR005119">
    <property type="entry name" value="LysR_subst-bd"/>
</dbReference>
<dbReference type="Proteomes" id="UP000317422">
    <property type="component" value="Unassembled WGS sequence"/>
</dbReference>
<dbReference type="GO" id="GO:0003677">
    <property type="term" value="F:DNA binding"/>
    <property type="evidence" value="ECO:0007669"/>
    <property type="project" value="UniProtKB-KW"/>
</dbReference>
<reference evidence="6 7" key="1">
    <citation type="submission" date="2019-06" db="EMBL/GenBank/DDBJ databases">
        <title>Sequencing the genomes of 1000 actinobacteria strains.</title>
        <authorList>
            <person name="Klenk H.-P."/>
        </authorList>
    </citation>
    <scope>NUCLEOTIDE SEQUENCE [LARGE SCALE GENOMIC DNA]</scope>
    <source>
        <strain evidence="6 7">DSM 45015</strain>
    </source>
</reference>
<dbReference type="InterPro" id="IPR036388">
    <property type="entry name" value="WH-like_DNA-bd_sf"/>
</dbReference>
<sequence length="291" mass="31298">MSLDLHKLEHLVAVAEEGSFTRAAARLHLSQQALSTSIRALEREVGVDLLDRGGNTVTVLDAGNALVEDARVLHGVARSAVQRVRRIGRGEAETLRIGHTPAVTGEEVAALLSRAHAARPELSPEVNQRYPHELTQQLVDGELDIGLCRAMTGAHGLVRNVLTHHRLHVAVAADHRLAGRDTVQLAELAEEPIMVWGHPGRSGYTDLLVDHCRQAGFEPHVRRTPIQGTPPVNAVLGTDCAAFVTTAPGPAAGGRVRVLDLQPPRFVPLYALWPQHTTSHARDAFLATAAG</sequence>
<proteinExistence type="inferred from homology"/>
<evidence type="ECO:0000256" key="4">
    <source>
        <dbReference type="ARBA" id="ARBA00023163"/>
    </source>
</evidence>
<evidence type="ECO:0000313" key="7">
    <source>
        <dbReference type="Proteomes" id="UP000317422"/>
    </source>
</evidence>
<dbReference type="Pfam" id="PF00126">
    <property type="entry name" value="HTH_1"/>
    <property type="match status" value="1"/>
</dbReference>
<keyword evidence="3 6" id="KW-0238">DNA-binding</keyword>
<gene>
    <name evidence="6" type="ORF">FHX37_4277</name>
</gene>
<keyword evidence="7" id="KW-1185">Reference proteome</keyword>
<dbReference type="CDD" id="cd08414">
    <property type="entry name" value="PBP2_LTTR_aromatics_like"/>
    <property type="match status" value="1"/>
</dbReference>
<evidence type="ECO:0000313" key="6">
    <source>
        <dbReference type="EMBL" id="TQN27556.1"/>
    </source>
</evidence>
<organism evidence="6 7">
    <name type="scientific">Haloactinospora alba</name>
    <dbReference type="NCBI Taxonomy" id="405555"/>
    <lineage>
        <taxon>Bacteria</taxon>
        <taxon>Bacillati</taxon>
        <taxon>Actinomycetota</taxon>
        <taxon>Actinomycetes</taxon>
        <taxon>Streptosporangiales</taxon>
        <taxon>Nocardiopsidaceae</taxon>
        <taxon>Haloactinospora</taxon>
    </lineage>
</organism>
<dbReference type="FunFam" id="1.10.10.10:FF:000001">
    <property type="entry name" value="LysR family transcriptional regulator"/>
    <property type="match status" value="1"/>
</dbReference>
<evidence type="ECO:0000256" key="3">
    <source>
        <dbReference type="ARBA" id="ARBA00023125"/>
    </source>
</evidence>
<name>A0A543N6U9_9ACTN</name>
<dbReference type="Gene3D" id="1.10.10.10">
    <property type="entry name" value="Winged helix-like DNA-binding domain superfamily/Winged helix DNA-binding domain"/>
    <property type="match status" value="1"/>
</dbReference>
<dbReference type="GO" id="GO:0032993">
    <property type="term" value="C:protein-DNA complex"/>
    <property type="evidence" value="ECO:0007669"/>
    <property type="project" value="TreeGrafter"/>
</dbReference>
<dbReference type="PANTHER" id="PTHR30346:SF17">
    <property type="entry name" value="LYSR FAMILY TRANSCRIPTIONAL REGULATOR"/>
    <property type="match status" value="1"/>
</dbReference>
<dbReference type="EMBL" id="VFQC01000003">
    <property type="protein sequence ID" value="TQN27556.1"/>
    <property type="molecule type" value="Genomic_DNA"/>
</dbReference>
<dbReference type="PRINTS" id="PR00039">
    <property type="entry name" value="HTHLYSR"/>
</dbReference>
<dbReference type="GO" id="GO:0003700">
    <property type="term" value="F:DNA-binding transcription factor activity"/>
    <property type="evidence" value="ECO:0007669"/>
    <property type="project" value="InterPro"/>
</dbReference>
<comment type="caution">
    <text evidence="6">The sequence shown here is derived from an EMBL/GenBank/DDBJ whole genome shotgun (WGS) entry which is preliminary data.</text>
</comment>
<protein>
    <submittedName>
        <fullName evidence="6">DNA-binding transcriptional LysR family regulator</fullName>
    </submittedName>
</protein>
<dbReference type="InterPro" id="IPR036390">
    <property type="entry name" value="WH_DNA-bd_sf"/>
</dbReference>
<dbReference type="PROSITE" id="PS50931">
    <property type="entry name" value="HTH_LYSR"/>
    <property type="match status" value="1"/>
</dbReference>